<proteinExistence type="predicted"/>
<accession>A0ACC1MTB2</accession>
<organism evidence="1 2">
    <name type="scientific">Xylaria curta</name>
    <dbReference type="NCBI Taxonomy" id="42375"/>
    <lineage>
        <taxon>Eukaryota</taxon>
        <taxon>Fungi</taxon>
        <taxon>Dikarya</taxon>
        <taxon>Ascomycota</taxon>
        <taxon>Pezizomycotina</taxon>
        <taxon>Sordariomycetes</taxon>
        <taxon>Xylariomycetidae</taxon>
        <taxon>Xylariales</taxon>
        <taxon>Xylariaceae</taxon>
        <taxon>Xylaria</taxon>
    </lineage>
</organism>
<comment type="caution">
    <text evidence="1">The sequence shown here is derived from an EMBL/GenBank/DDBJ whole genome shotgun (WGS) entry which is preliminary data.</text>
</comment>
<protein>
    <submittedName>
        <fullName evidence="1">Uncharacterized protein</fullName>
    </submittedName>
</protein>
<sequence>MLECQKFCNRVTKIVLANLEESNGVPSHVVQVLEDEWNIVQGMICSEKADDLDKLNALFVRLEIQIFYMLPAPGHDPEPLKHLILRAYLTATSVIRNAQELDQKIGFLGHITHPQMRSLLTASCVIFKLLRSSYMQFLESEPIETTASDAASICQRMSVVEGDLSMRLATCFKTFLELYHSSAWAATDWQNEPPTSSNFPRRLGAGVMFDCLMRWKSDGTMKRAFQQQQQPPNPPTNGAGENTDTLLPNPMPDLLDIDWSFLDDCEWNWTPAGLAPPLNLWGGMPR</sequence>
<dbReference type="Proteomes" id="UP001143856">
    <property type="component" value="Unassembled WGS sequence"/>
</dbReference>
<name>A0ACC1MTB2_9PEZI</name>
<gene>
    <name evidence="1" type="ORF">NUW58_g9759</name>
</gene>
<evidence type="ECO:0000313" key="1">
    <source>
        <dbReference type="EMBL" id="KAJ2970230.1"/>
    </source>
</evidence>
<keyword evidence="2" id="KW-1185">Reference proteome</keyword>
<dbReference type="EMBL" id="JAPDGR010003737">
    <property type="protein sequence ID" value="KAJ2970230.1"/>
    <property type="molecule type" value="Genomic_DNA"/>
</dbReference>
<evidence type="ECO:0000313" key="2">
    <source>
        <dbReference type="Proteomes" id="UP001143856"/>
    </source>
</evidence>
<reference evidence="1" key="1">
    <citation type="submission" date="2022-10" db="EMBL/GenBank/DDBJ databases">
        <title>Genome Sequence of Xylaria curta.</title>
        <authorList>
            <person name="Buettner E."/>
        </authorList>
    </citation>
    <scope>NUCLEOTIDE SEQUENCE</scope>
    <source>
        <strain evidence="1">Babe10</strain>
    </source>
</reference>